<sequence>MSPSSPISTIVLEIALWLWTGIPTLTAFLHHEPSVWVRGLLYNHLAIHFCAVLWISSFRGTISSVTIESDCKNILWAIHMGVEASIGMEVPVPLY</sequence>
<dbReference type="AlphaFoldDB" id="A0AAN9F964"/>
<accession>A0AAN9F964</accession>
<keyword evidence="3" id="KW-1185">Reference proteome</keyword>
<feature type="transmembrane region" description="Helical" evidence="1">
    <location>
        <begin position="35"/>
        <end position="55"/>
    </location>
</feature>
<dbReference type="Proteomes" id="UP001359559">
    <property type="component" value="Unassembled WGS sequence"/>
</dbReference>
<feature type="transmembrane region" description="Helical" evidence="1">
    <location>
        <begin position="7"/>
        <end position="29"/>
    </location>
</feature>
<keyword evidence="1" id="KW-1133">Transmembrane helix</keyword>
<evidence type="ECO:0000313" key="3">
    <source>
        <dbReference type="Proteomes" id="UP001359559"/>
    </source>
</evidence>
<evidence type="ECO:0000313" key="2">
    <source>
        <dbReference type="EMBL" id="KAK7270905.1"/>
    </source>
</evidence>
<evidence type="ECO:0000256" key="1">
    <source>
        <dbReference type="SAM" id="Phobius"/>
    </source>
</evidence>
<protein>
    <submittedName>
        <fullName evidence="2">Uncharacterized protein</fullName>
    </submittedName>
</protein>
<dbReference type="EMBL" id="JAYKXN010000007">
    <property type="protein sequence ID" value="KAK7270905.1"/>
    <property type="molecule type" value="Genomic_DNA"/>
</dbReference>
<gene>
    <name evidence="2" type="ORF">RJT34_26415</name>
</gene>
<keyword evidence="1" id="KW-0472">Membrane</keyword>
<comment type="caution">
    <text evidence="2">The sequence shown here is derived from an EMBL/GenBank/DDBJ whole genome shotgun (WGS) entry which is preliminary data.</text>
</comment>
<proteinExistence type="predicted"/>
<name>A0AAN9F964_CLITE</name>
<organism evidence="2 3">
    <name type="scientific">Clitoria ternatea</name>
    <name type="common">Butterfly pea</name>
    <dbReference type="NCBI Taxonomy" id="43366"/>
    <lineage>
        <taxon>Eukaryota</taxon>
        <taxon>Viridiplantae</taxon>
        <taxon>Streptophyta</taxon>
        <taxon>Embryophyta</taxon>
        <taxon>Tracheophyta</taxon>
        <taxon>Spermatophyta</taxon>
        <taxon>Magnoliopsida</taxon>
        <taxon>eudicotyledons</taxon>
        <taxon>Gunneridae</taxon>
        <taxon>Pentapetalae</taxon>
        <taxon>rosids</taxon>
        <taxon>fabids</taxon>
        <taxon>Fabales</taxon>
        <taxon>Fabaceae</taxon>
        <taxon>Papilionoideae</taxon>
        <taxon>50 kb inversion clade</taxon>
        <taxon>NPAAA clade</taxon>
        <taxon>indigoferoid/millettioid clade</taxon>
        <taxon>Phaseoleae</taxon>
        <taxon>Clitoria</taxon>
    </lineage>
</organism>
<keyword evidence="1" id="KW-0812">Transmembrane</keyword>
<reference evidence="2 3" key="1">
    <citation type="submission" date="2024-01" db="EMBL/GenBank/DDBJ databases">
        <title>The genomes of 5 underutilized Papilionoideae crops provide insights into root nodulation and disease resistance.</title>
        <authorList>
            <person name="Yuan L."/>
        </authorList>
    </citation>
    <scope>NUCLEOTIDE SEQUENCE [LARGE SCALE GENOMIC DNA]</scope>
    <source>
        <strain evidence="2">LY-2023</strain>
        <tissue evidence="2">Leaf</tissue>
    </source>
</reference>